<proteinExistence type="predicted"/>
<dbReference type="KEGG" id="cbw:RR42_m1023"/>
<evidence type="ECO:0000313" key="1">
    <source>
        <dbReference type="EMBL" id="AJG18431.1"/>
    </source>
</evidence>
<keyword evidence="2" id="KW-1185">Reference proteome</keyword>
<accession>A0A0C4YCM6</accession>
<dbReference type="Proteomes" id="UP000031843">
    <property type="component" value="Chromosome main"/>
</dbReference>
<evidence type="ECO:0000313" key="2">
    <source>
        <dbReference type="Proteomes" id="UP000031843"/>
    </source>
</evidence>
<protein>
    <submittedName>
        <fullName evidence="1">Uncharacterized protein</fullName>
    </submittedName>
</protein>
<name>A0A0C4YCM6_9BURK</name>
<gene>
    <name evidence="1" type="ORF">RR42_m1023</name>
</gene>
<organism evidence="1 2">
    <name type="scientific">Cupriavidus basilensis</name>
    <dbReference type="NCBI Taxonomy" id="68895"/>
    <lineage>
        <taxon>Bacteria</taxon>
        <taxon>Pseudomonadati</taxon>
        <taxon>Pseudomonadota</taxon>
        <taxon>Betaproteobacteria</taxon>
        <taxon>Burkholderiales</taxon>
        <taxon>Burkholderiaceae</taxon>
        <taxon>Cupriavidus</taxon>
    </lineage>
</organism>
<dbReference type="EMBL" id="CP010536">
    <property type="protein sequence ID" value="AJG18431.1"/>
    <property type="molecule type" value="Genomic_DNA"/>
</dbReference>
<reference evidence="1 2" key="1">
    <citation type="journal article" date="2015" name="Genome Announc.">
        <title>Complete Genome Sequence of Cupriavidus basilensis 4G11, Isolated from the Oak Ridge Field Research Center Site.</title>
        <authorList>
            <person name="Ray J."/>
            <person name="Waters R.J."/>
            <person name="Skerker J.M."/>
            <person name="Kuehl J.V."/>
            <person name="Price M.N."/>
            <person name="Huang J."/>
            <person name="Chakraborty R."/>
            <person name="Arkin A.P."/>
            <person name="Deutschbauer A."/>
        </authorList>
    </citation>
    <scope>NUCLEOTIDE SEQUENCE [LARGE SCALE GENOMIC DNA]</scope>
    <source>
        <strain evidence="1">4G11</strain>
    </source>
</reference>
<dbReference type="AlphaFoldDB" id="A0A0C4YCM6"/>
<sequence length="95" mass="10160">MPEPVHDEALVNLYLEQISALSISAFDGADVNEELGQVVREAVDRCGASKTAPQGNNLSVLIERLTARSEAAAREGQPQVRDTFSRAAELARAPA</sequence>
<dbReference type="OrthoDB" id="8966610at2"/>
<dbReference type="RefSeq" id="WP_043344609.1">
    <property type="nucleotide sequence ID" value="NZ_CP010536.1"/>
</dbReference>